<organism evidence="2 3">
    <name type="scientific">Scleroderma citrinum Foug A</name>
    <dbReference type="NCBI Taxonomy" id="1036808"/>
    <lineage>
        <taxon>Eukaryota</taxon>
        <taxon>Fungi</taxon>
        <taxon>Dikarya</taxon>
        <taxon>Basidiomycota</taxon>
        <taxon>Agaricomycotina</taxon>
        <taxon>Agaricomycetes</taxon>
        <taxon>Agaricomycetidae</taxon>
        <taxon>Boletales</taxon>
        <taxon>Sclerodermatineae</taxon>
        <taxon>Sclerodermataceae</taxon>
        <taxon>Scleroderma</taxon>
    </lineage>
</organism>
<dbReference type="OrthoDB" id="3253416at2759"/>
<evidence type="ECO:0000313" key="3">
    <source>
        <dbReference type="Proteomes" id="UP000053989"/>
    </source>
</evidence>
<feature type="region of interest" description="Disordered" evidence="1">
    <location>
        <begin position="73"/>
        <end position="100"/>
    </location>
</feature>
<sequence>QMNYLNYEHSIVEKHGVALVGWPEELLPVQNPVYIGSREVVKPLWEALVSKTCHWIRLTNEQHQERIKDNQVHQARGEEVYKPRKKCPAAVTQGQEENVD</sequence>
<feature type="compositionally biased region" description="Basic and acidic residues" evidence="1">
    <location>
        <begin position="73"/>
        <end position="82"/>
    </location>
</feature>
<keyword evidence="3" id="KW-1185">Reference proteome</keyword>
<dbReference type="InParanoid" id="A0A0C3D1G8"/>
<dbReference type="Proteomes" id="UP000053989">
    <property type="component" value="Unassembled WGS sequence"/>
</dbReference>
<reference evidence="2 3" key="1">
    <citation type="submission" date="2014-04" db="EMBL/GenBank/DDBJ databases">
        <authorList>
            <consortium name="DOE Joint Genome Institute"/>
            <person name="Kuo A."/>
            <person name="Kohler A."/>
            <person name="Nagy L.G."/>
            <person name="Floudas D."/>
            <person name="Copeland A."/>
            <person name="Barry K.W."/>
            <person name="Cichocki N."/>
            <person name="Veneault-Fourrey C."/>
            <person name="LaButti K."/>
            <person name="Lindquist E.A."/>
            <person name="Lipzen A."/>
            <person name="Lundell T."/>
            <person name="Morin E."/>
            <person name="Murat C."/>
            <person name="Sun H."/>
            <person name="Tunlid A."/>
            <person name="Henrissat B."/>
            <person name="Grigoriev I.V."/>
            <person name="Hibbett D.S."/>
            <person name="Martin F."/>
            <person name="Nordberg H.P."/>
            <person name="Cantor M.N."/>
            <person name="Hua S.X."/>
        </authorList>
    </citation>
    <scope>NUCLEOTIDE SEQUENCE [LARGE SCALE GENOMIC DNA]</scope>
    <source>
        <strain evidence="2 3">Foug A</strain>
    </source>
</reference>
<protein>
    <submittedName>
        <fullName evidence="2">Uncharacterized protein</fullName>
    </submittedName>
</protein>
<dbReference type="EMBL" id="KN822150">
    <property type="protein sequence ID" value="KIM54660.1"/>
    <property type="molecule type" value="Genomic_DNA"/>
</dbReference>
<reference evidence="3" key="2">
    <citation type="submission" date="2015-01" db="EMBL/GenBank/DDBJ databases">
        <title>Evolutionary Origins and Diversification of the Mycorrhizal Mutualists.</title>
        <authorList>
            <consortium name="DOE Joint Genome Institute"/>
            <consortium name="Mycorrhizal Genomics Consortium"/>
            <person name="Kohler A."/>
            <person name="Kuo A."/>
            <person name="Nagy L.G."/>
            <person name="Floudas D."/>
            <person name="Copeland A."/>
            <person name="Barry K.W."/>
            <person name="Cichocki N."/>
            <person name="Veneault-Fourrey C."/>
            <person name="LaButti K."/>
            <person name="Lindquist E.A."/>
            <person name="Lipzen A."/>
            <person name="Lundell T."/>
            <person name="Morin E."/>
            <person name="Murat C."/>
            <person name="Riley R."/>
            <person name="Ohm R."/>
            <person name="Sun H."/>
            <person name="Tunlid A."/>
            <person name="Henrissat B."/>
            <person name="Grigoriev I.V."/>
            <person name="Hibbett D.S."/>
            <person name="Martin F."/>
        </authorList>
    </citation>
    <scope>NUCLEOTIDE SEQUENCE [LARGE SCALE GENOMIC DNA]</scope>
    <source>
        <strain evidence="3">Foug A</strain>
    </source>
</reference>
<evidence type="ECO:0000256" key="1">
    <source>
        <dbReference type="SAM" id="MobiDB-lite"/>
    </source>
</evidence>
<gene>
    <name evidence="2" type="ORF">SCLCIDRAFT_136438</name>
</gene>
<dbReference type="HOGENOM" id="CLU_158819_0_0_1"/>
<evidence type="ECO:0000313" key="2">
    <source>
        <dbReference type="EMBL" id="KIM54660.1"/>
    </source>
</evidence>
<accession>A0A0C3D1G8</accession>
<feature type="non-terminal residue" evidence="2">
    <location>
        <position position="1"/>
    </location>
</feature>
<dbReference type="AlphaFoldDB" id="A0A0C3D1G8"/>
<proteinExistence type="predicted"/>
<name>A0A0C3D1G8_9AGAM</name>